<feature type="compositionally biased region" description="Basic and acidic residues" evidence="1">
    <location>
        <begin position="62"/>
        <end position="78"/>
    </location>
</feature>
<protein>
    <recommendedName>
        <fullName evidence="2">Beta-xylosidase C-terminal Concanavalin A-like domain-containing protein</fullName>
    </recommendedName>
</protein>
<sequence>MDTSSGAASGHEREWNHDPDKTKWSLDPGLRLRTATVTTDPCAARSTLTRRIVGPSSTATIELDHSAMRDGGAEAGRK</sequence>
<feature type="compositionally biased region" description="Basic and acidic residues" evidence="1">
    <location>
        <begin position="10"/>
        <end position="24"/>
    </location>
</feature>
<organism evidence="3 4">
    <name type="scientific">Sorangium cellulosum</name>
    <name type="common">Polyangium cellulosum</name>
    <dbReference type="NCBI Taxonomy" id="56"/>
    <lineage>
        <taxon>Bacteria</taxon>
        <taxon>Pseudomonadati</taxon>
        <taxon>Myxococcota</taxon>
        <taxon>Polyangia</taxon>
        <taxon>Polyangiales</taxon>
        <taxon>Polyangiaceae</taxon>
        <taxon>Sorangium</taxon>
    </lineage>
</organism>
<gene>
    <name evidence="3" type="ORF">SOCEGT47_084660</name>
</gene>
<feature type="region of interest" description="Disordered" evidence="1">
    <location>
        <begin position="59"/>
        <end position="78"/>
    </location>
</feature>
<dbReference type="InterPro" id="IPR013320">
    <property type="entry name" value="ConA-like_dom_sf"/>
</dbReference>
<dbReference type="Pfam" id="PF17851">
    <property type="entry name" value="GH43_C2"/>
    <property type="match status" value="1"/>
</dbReference>
<evidence type="ECO:0000259" key="2">
    <source>
        <dbReference type="Pfam" id="PF17851"/>
    </source>
</evidence>
<name>A0A4P2QEJ9_SORCE</name>
<dbReference type="Gene3D" id="2.60.120.200">
    <property type="match status" value="1"/>
</dbReference>
<dbReference type="EMBL" id="CP012670">
    <property type="protein sequence ID" value="AUX27866.1"/>
    <property type="molecule type" value="Genomic_DNA"/>
</dbReference>
<reference evidence="3 4" key="1">
    <citation type="submission" date="2015-09" db="EMBL/GenBank/DDBJ databases">
        <title>Sorangium comparison.</title>
        <authorList>
            <person name="Zaburannyi N."/>
            <person name="Bunk B."/>
            <person name="Overmann J."/>
            <person name="Mueller R."/>
        </authorList>
    </citation>
    <scope>NUCLEOTIDE SEQUENCE [LARGE SCALE GENOMIC DNA]</scope>
    <source>
        <strain evidence="3 4">So ceGT47</strain>
    </source>
</reference>
<dbReference type="AlphaFoldDB" id="A0A4P2QEJ9"/>
<dbReference type="InterPro" id="IPR041542">
    <property type="entry name" value="GH43_C2"/>
</dbReference>
<evidence type="ECO:0000313" key="4">
    <source>
        <dbReference type="Proteomes" id="UP000295781"/>
    </source>
</evidence>
<dbReference type="SUPFAM" id="SSF49899">
    <property type="entry name" value="Concanavalin A-like lectins/glucanases"/>
    <property type="match status" value="1"/>
</dbReference>
<dbReference type="Proteomes" id="UP000295781">
    <property type="component" value="Chromosome"/>
</dbReference>
<feature type="region of interest" description="Disordered" evidence="1">
    <location>
        <begin position="1"/>
        <end position="26"/>
    </location>
</feature>
<proteinExistence type="predicted"/>
<feature type="domain" description="Beta-xylosidase C-terminal Concanavalin A-like" evidence="2">
    <location>
        <begin position="15"/>
        <end position="76"/>
    </location>
</feature>
<evidence type="ECO:0000256" key="1">
    <source>
        <dbReference type="SAM" id="MobiDB-lite"/>
    </source>
</evidence>
<accession>A0A4P2QEJ9</accession>
<evidence type="ECO:0000313" key="3">
    <source>
        <dbReference type="EMBL" id="AUX27866.1"/>
    </source>
</evidence>